<feature type="domain" description="HTH myb-type" evidence="7">
    <location>
        <begin position="382"/>
        <end position="442"/>
    </location>
</feature>
<keyword evidence="2" id="KW-0805">Transcription regulation</keyword>
<comment type="subcellular location">
    <subcellularLocation>
        <location evidence="1">Nucleus</location>
    </subcellularLocation>
</comment>
<reference evidence="8" key="1">
    <citation type="submission" date="2021-01" db="EMBL/GenBank/DDBJ databases">
        <title>Adiantum capillus-veneris genome.</title>
        <authorList>
            <person name="Fang Y."/>
            <person name="Liao Q."/>
        </authorList>
    </citation>
    <scope>NUCLEOTIDE SEQUENCE</scope>
    <source>
        <strain evidence="8">H3</strain>
        <tissue evidence="8">Leaf</tissue>
    </source>
</reference>
<dbReference type="Gene3D" id="1.10.10.60">
    <property type="entry name" value="Homeodomain-like"/>
    <property type="match status" value="1"/>
</dbReference>
<dbReference type="InterPro" id="IPR006447">
    <property type="entry name" value="Myb_dom_plants"/>
</dbReference>
<dbReference type="OrthoDB" id="10495782at2759"/>
<dbReference type="InterPro" id="IPR058673">
    <property type="entry name" value="HHO5-like_N"/>
</dbReference>
<gene>
    <name evidence="8" type="ORF">GOP47_0009377</name>
</gene>
<dbReference type="Proteomes" id="UP000886520">
    <property type="component" value="Chromosome 9"/>
</dbReference>
<feature type="region of interest" description="Disordered" evidence="6">
    <location>
        <begin position="520"/>
        <end position="589"/>
    </location>
</feature>
<dbReference type="EMBL" id="JABFUD020000009">
    <property type="protein sequence ID" value="KAI5075301.1"/>
    <property type="molecule type" value="Genomic_DNA"/>
</dbReference>
<evidence type="ECO:0000259" key="7">
    <source>
        <dbReference type="PROSITE" id="PS51294"/>
    </source>
</evidence>
<evidence type="ECO:0000313" key="9">
    <source>
        <dbReference type="Proteomes" id="UP000886520"/>
    </source>
</evidence>
<dbReference type="PROSITE" id="PS51294">
    <property type="entry name" value="HTH_MYB"/>
    <property type="match status" value="1"/>
</dbReference>
<keyword evidence="3" id="KW-0238">DNA-binding</keyword>
<dbReference type="InterPro" id="IPR017930">
    <property type="entry name" value="Myb_dom"/>
</dbReference>
<accession>A0A9D4UWK7</accession>
<feature type="region of interest" description="Disordered" evidence="6">
    <location>
        <begin position="151"/>
        <end position="172"/>
    </location>
</feature>
<evidence type="ECO:0000256" key="1">
    <source>
        <dbReference type="ARBA" id="ARBA00004123"/>
    </source>
</evidence>
<dbReference type="NCBIfam" id="TIGR01557">
    <property type="entry name" value="myb_SHAQKYF"/>
    <property type="match status" value="1"/>
</dbReference>
<dbReference type="GO" id="GO:0005634">
    <property type="term" value="C:nucleus"/>
    <property type="evidence" value="ECO:0007669"/>
    <property type="project" value="UniProtKB-SubCell"/>
</dbReference>
<dbReference type="PANTHER" id="PTHR31003">
    <property type="entry name" value="MYB FAMILY TRANSCRIPTION FACTOR"/>
    <property type="match status" value="1"/>
</dbReference>
<dbReference type="GO" id="GO:0003700">
    <property type="term" value="F:DNA-binding transcription factor activity"/>
    <property type="evidence" value="ECO:0007669"/>
    <property type="project" value="InterPro"/>
</dbReference>
<evidence type="ECO:0000256" key="4">
    <source>
        <dbReference type="ARBA" id="ARBA00023163"/>
    </source>
</evidence>
<dbReference type="InterPro" id="IPR044787">
    <property type="entry name" value="HHO5-like"/>
</dbReference>
<dbReference type="AlphaFoldDB" id="A0A9D4UWK7"/>
<sequence>MAEQNNNKKLGMASDLCLGRPPANIADDRLMSRPVFPVCGEGGAVITNCNYGSMQESGRVGGDDEVAGLERYVKALQEELEKLDAFRREVPICVELLEQAIQDSRTKLALAVAVASSRTVASFGSYRGPHFNIKNMSTAAPYVVNFNKQREGGSVQTTAPRDKGADEDQGAGATAVAGQLHMWPGGLPTCGTRHAHAQHHEHNINDQQPHEVLTRPEATACTTQATSNTLLHDHPSRLQLNPLHAFYPNVHNFCHVAASAPRPQLNTPGSLRINPNHAGDMNRPINLQSTEGSSPISHCKGAGAPLTDLLTPSSARVVHDSFDAHGFSSPNNSGDENAVHGLLARQVNTYQEMVVESMQLAEHERCNSIHYNHIVSPNGGQTPRKARRCWSPELHQRFLHALQQLGGPQVATPKQIREVMHVEGLTNDEVKSHLQKFRLHTRRPAPMQVAANEPAQQPHHLVLFGGIWMPSSPADSSPMATCQLATGGHAASSPASNSPFMHFQHVIGQHPSMQALLGATSSEDQQHVGMESASEVDVARSDQSSQNGEAGGVDNNSTMHEDEDTEMHLGSKPAISKEITSSVAKARYQ</sequence>
<evidence type="ECO:0000256" key="2">
    <source>
        <dbReference type="ARBA" id="ARBA00023015"/>
    </source>
</evidence>
<protein>
    <recommendedName>
        <fullName evidence="7">HTH myb-type domain-containing protein</fullName>
    </recommendedName>
</protein>
<name>A0A9D4UWK7_ADICA</name>
<keyword evidence="5" id="KW-0539">Nucleus</keyword>
<dbReference type="FunFam" id="1.10.10.60:FF:000002">
    <property type="entry name" value="Myb family transcription factor"/>
    <property type="match status" value="1"/>
</dbReference>
<evidence type="ECO:0000256" key="5">
    <source>
        <dbReference type="ARBA" id="ARBA00023242"/>
    </source>
</evidence>
<evidence type="ECO:0000313" key="8">
    <source>
        <dbReference type="EMBL" id="KAI5075301.1"/>
    </source>
</evidence>
<dbReference type="Pfam" id="PF26575">
    <property type="entry name" value="HHO5_N"/>
    <property type="match status" value="1"/>
</dbReference>
<organism evidence="8 9">
    <name type="scientific">Adiantum capillus-veneris</name>
    <name type="common">Maidenhair fern</name>
    <dbReference type="NCBI Taxonomy" id="13818"/>
    <lineage>
        <taxon>Eukaryota</taxon>
        <taxon>Viridiplantae</taxon>
        <taxon>Streptophyta</taxon>
        <taxon>Embryophyta</taxon>
        <taxon>Tracheophyta</taxon>
        <taxon>Polypodiopsida</taxon>
        <taxon>Polypodiidae</taxon>
        <taxon>Polypodiales</taxon>
        <taxon>Pteridineae</taxon>
        <taxon>Pteridaceae</taxon>
        <taxon>Vittarioideae</taxon>
        <taxon>Adiantum</taxon>
    </lineage>
</organism>
<comment type="caution">
    <text evidence="8">The sequence shown here is derived from an EMBL/GenBank/DDBJ whole genome shotgun (WGS) entry which is preliminary data.</text>
</comment>
<dbReference type="GO" id="GO:0003677">
    <property type="term" value="F:DNA binding"/>
    <property type="evidence" value="ECO:0007669"/>
    <property type="project" value="UniProtKB-KW"/>
</dbReference>
<dbReference type="SUPFAM" id="SSF46689">
    <property type="entry name" value="Homeodomain-like"/>
    <property type="match status" value="1"/>
</dbReference>
<evidence type="ECO:0000256" key="6">
    <source>
        <dbReference type="SAM" id="MobiDB-lite"/>
    </source>
</evidence>
<feature type="compositionally biased region" description="Polar residues" evidence="6">
    <location>
        <begin position="541"/>
        <end position="558"/>
    </location>
</feature>
<dbReference type="PANTHER" id="PTHR31003:SF19">
    <property type="entry name" value="MYB FAMILY TRANSCRIPTION FACTOR EFM"/>
    <property type="match status" value="1"/>
</dbReference>
<dbReference type="InterPro" id="IPR001005">
    <property type="entry name" value="SANT/Myb"/>
</dbReference>
<dbReference type="InterPro" id="IPR009057">
    <property type="entry name" value="Homeodomain-like_sf"/>
</dbReference>
<keyword evidence="9" id="KW-1185">Reference proteome</keyword>
<evidence type="ECO:0000256" key="3">
    <source>
        <dbReference type="ARBA" id="ARBA00023125"/>
    </source>
</evidence>
<keyword evidence="4" id="KW-0804">Transcription</keyword>
<dbReference type="Pfam" id="PF00249">
    <property type="entry name" value="Myb_DNA-binding"/>
    <property type="match status" value="1"/>
</dbReference>
<proteinExistence type="predicted"/>